<proteinExistence type="predicted"/>
<dbReference type="GO" id="GO:0003676">
    <property type="term" value="F:nucleic acid binding"/>
    <property type="evidence" value="ECO:0007669"/>
    <property type="project" value="InterPro"/>
</dbReference>
<gene>
    <name evidence="2" type="ORF">PCE31107_03484</name>
</gene>
<evidence type="ECO:0000313" key="2">
    <source>
        <dbReference type="EMBL" id="VVE27620.1"/>
    </source>
</evidence>
<evidence type="ECO:0000259" key="1">
    <source>
        <dbReference type="PROSITE" id="PS50994"/>
    </source>
</evidence>
<dbReference type="InterPro" id="IPR036397">
    <property type="entry name" value="RNaseH_sf"/>
</dbReference>
<accession>A0A5E4WV90</accession>
<dbReference type="InterPro" id="IPR050900">
    <property type="entry name" value="Transposase_IS3/IS150/IS904"/>
</dbReference>
<dbReference type="InterPro" id="IPR012337">
    <property type="entry name" value="RNaseH-like_sf"/>
</dbReference>
<evidence type="ECO:0000313" key="3">
    <source>
        <dbReference type="Proteomes" id="UP000396788"/>
    </source>
</evidence>
<reference evidence="2 3" key="1">
    <citation type="submission" date="2019-08" db="EMBL/GenBank/DDBJ databases">
        <authorList>
            <person name="Peeters C."/>
        </authorList>
    </citation>
    <scope>NUCLEOTIDE SEQUENCE [LARGE SCALE GENOMIC DNA]</scope>
    <source>
        <strain evidence="2 3">LMG 31107</strain>
    </source>
</reference>
<dbReference type="GO" id="GO:0015074">
    <property type="term" value="P:DNA integration"/>
    <property type="evidence" value="ECO:0007669"/>
    <property type="project" value="InterPro"/>
</dbReference>
<name>A0A5E4WV90_9BURK</name>
<dbReference type="EMBL" id="CABPRY010000009">
    <property type="protein sequence ID" value="VVE27620.1"/>
    <property type="molecule type" value="Genomic_DNA"/>
</dbReference>
<feature type="domain" description="Integrase catalytic" evidence="1">
    <location>
        <begin position="1"/>
        <end position="91"/>
    </location>
</feature>
<dbReference type="SUPFAM" id="SSF53098">
    <property type="entry name" value="Ribonuclease H-like"/>
    <property type="match status" value="1"/>
</dbReference>
<dbReference type="AlphaFoldDB" id="A0A5E4WV90"/>
<sequence length="91" mass="10058">MAFVIDVFARRIVGWRVSRTMRTDFVLDALEQALYARQPGDDGTLIHHSDRGAQYASIRYTERLAEAGIEPSVGSRGASYDNALAETINGL</sequence>
<dbReference type="PROSITE" id="PS50994">
    <property type="entry name" value="INTEGRASE"/>
    <property type="match status" value="1"/>
</dbReference>
<dbReference type="Gene3D" id="3.30.420.10">
    <property type="entry name" value="Ribonuclease H-like superfamily/Ribonuclease H"/>
    <property type="match status" value="1"/>
</dbReference>
<protein>
    <submittedName>
        <fullName evidence="2">Transposase</fullName>
    </submittedName>
</protein>
<dbReference type="Pfam" id="PF00665">
    <property type="entry name" value="rve"/>
    <property type="match status" value="1"/>
</dbReference>
<dbReference type="PANTHER" id="PTHR46889">
    <property type="entry name" value="TRANSPOSASE INSF FOR INSERTION SEQUENCE IS3B-RELATED"/>
    <property type="match status" value="1"/>
</dbReference>
<organism evidence="2 3">
    <name type="scientific">Pandoraea cepalis</name>
    <dbReference type="NCBI Taxonomy" id="2508294"/>
    <lineage>
        <taxon>Bacteria</taxon>
        <taxon>Pseudomonadati</taxon>
        <taxon>Pseudomonadota</taxon>
        <taxon>Betaproteobacteria</taxon>
        <taxon>Burkholderiales</taxon>
        <taxon>Burkholderiaceae</taxon>
        <taxon>Pandoraea</taxon>
    </lineage>
</organism>
<dbReference type="Proteomes" id="UP000396788">
    <property type="component" value="Unassembled WGS sequence"/>
</dbReference>
<dbReference type="InterPro" id="IPR001584">
    <property type="entry name" value="Integrase_cat-core"/>
</dbReference>